<dbReference type="InterPro" id="IPR001012">
    <property type="entry name" value="UBX_dom"/>
</dbReference>
<evidence type="ECO:0000256" key="1">
    <source>
        <dbReference type="SAM" id="MobiDB-lite"/>
    </source>
</evidence>
<dbReference type="RefSeq" id="XP_004335051.1">
    <property type="nucleotide sequence ID" value="XM_004335003.1"/>
</dbReference>
<dbReference type="PANTHER" id="PTHR23322">
    <property type="entry name" value="FAS-ASSOCIATED PROTEIN"/>
    <property type="match status" value="1"/>
</dbReference>
<sequence length="309" mass="34786">MADTARRTTAAPGGRGSFMLGQKLRQAATRVYQVLSQEKHAMSDSDDDYDYGAHDHGLDFDSLRLALELSVEQQLRNGYVLDHPADTYVNPTTTLDGDDVSCFIDAEEAEAVAAALRDEARLLREAQDTEYARALAQDQMRERSHQQREAWRKLHRRVQKQRLRALQARVVPEPVDHDSRAGEQTTSSLVLRFPDGRRAERRFRAADRLADVRTYVEALALEEELRRAKTSEGGGGESGAETQQRELSADDEVEAIMDEDDDEDTQQQHSRFHLVSSYPRRRLADLGLTLHEAGLCPSGVLFVQPDAEL</sequence>
<dbReference type="GO" id="GO:0043130">
    <property type="term" value="F:ubiquitin binding"/>
    <property type="evidence" value="ECO:0007669"/>
    <property type="project" value="TreeGrafter"/>
</dbReference>
<dbReference type="Pfam" id="PF00789">
    <property type="entry name" value="UBX"/>
    <property type="match status" value="2"/>
</dbReference>
<accession>L8GJY7</accession>
<reference evidence="3 4" key="1">
    <citation type="journal article" date="2013" name="Genome Biol.">
        <title>Genome of Acanthamoeba castellanii highlights extensive lateral gene transfer and early evolution of tyrosine kinase signaling.</title>
        <authorList>
            <person name="Clarke M."/>
            <person name="Lohan A.J."/>
            <person name="Liu B."/>
            <person name="Lagkouvardos I."/>
            <person name="Roy S."/>
            <person name="Zafar N."/>
            <person name="Bertelli C."/>
            <person name="Schilde C."/>
            <person name="Kianianmomeni A."/>
            <person name="Burglin T.R."/>
            <person name="Frech C."/>
            <person name="Turcotte B."/>
            <person name="Kopec K.O."/>
            <person name="Synnott J.M."/>
            <person name="Choo C."/>
            <person name="Paponov I."/>
            <person name="Finkler A."/>
            <person name="Soon Heng Tan C."/>
            <person name="Hutchins A.P."/>
            <person name="Weinmeier T."/>
            <person name="Rattei T."/>
            <person name="Chu J.S."/>
            <person name="Gimenez G."/>
            <person name="Irimia M."/>
            <person name="Rigden D.J."/>
            <person name="Fitzpatrick D.A."/>
            <person name="Lorenzo-Morales J."/>
            <person name="Bateman A."/>
            <person name="Chiu C.H."/>
            <person name="Tang P."/>
            <person name="Hegemann P."/>
            <person name="Fromm H."/>
            <person name="Raoult D."/>
            <person name="Greub G."/>
            <person name="Miranda-Saavedra D."/>
            <person name="Chen N."/>
            <person name="Nash P."/>
            <person name="Ginger M.L."/>
            <person name="Horn M."/>
            <person name="Schaap P."/>
            <person name="Caler L."/>
            <person name="Loftus B."/>
        </authorList>
    </citation>
    <scope>NUCLEOTIDE SEQUENCE [LARGE SCALE GENOMIC DNA]</scope>
    <source>
        <strain evidence="3 4">Neff</strain>
    </source>
</reference>
<evidence type="ECO:0000259" key="2">
    <source>
        <dbReference type="PROSITE" id="PS50033"/>
    </source>
</evidence>
<evidence type="ECO:0000313" key="4">
    <source>
        <dbReference type="Proteomes" id="UP000011083"/>
    </source>
</evidence>
<dbReference type="EMBL" id="KB008103">
    <property type="protein sequence ID" value="ELR13038.1"/>
    <property type="molecule type" value="Genomic_DNA"/>
</dbReference>
<dbReference type="InterPro" id="IPR029071">
    <property type="entry name" value="Ubiquitin-like_domsf"/>
</dbReference>
<dbReference type="CDD" id="cd01767">
    <property type="entry name" value="UBX"/>
    <property type="match status" value="1"/>
</dbReference>
<dbReference type="SMART" id="SM00166">
    <property type="entry name" value="UBX"/>
    <property type="match status" value="1"/>
</dbReference>
<dbReference type="Gene3D" id="3.10.20.90">
    <property type="entry name" value="Phosphatidylinositol 3-kinase Catalytic Subunit, Chain A, domain 1"/>
    <property type="match status" value="2"/>
</dbReference>
<feature type="region of interest" description="Disordered" evidence="1">
    <location>
        <begin position="226"/>
        <end position="247"/>
    </location>
</feature>
<dbReference type="VEuPathDB" id="AmoebaDB:ACA1_097220"/>
<dbReference type="AlphaFoldDB" id="L8GJY7"/>
<evidence type="ECO:0000313" key="3">
    <source>
        <dbReference type="EMBL" id="ELR13038.1"/>
    </source>
</evidence>
<dbReference type="InterPro" id="IPR050730">
    <property type="entry name" value="UBX_domain-protein"/>
</dbReference>
<protein>
    <submittedName>
        <fullName evidence="3">UBX domain containing protein</fullName>
    </submittedName>
</protein>
<organism evidence="3 4">
    <name type="scientific">Acanthamoeba castellanii (strain ATCC 30010 / Neff)</name>
    <dbReference type="NCBI Taxonomy" id="1257118"/>
    <lineage>
        <taxon>Eukaryota</taxon>
        <taxon>Amoebozoa</taxon>
        <taxon>Discosea</taxon>
        <taxon>Longamoebia</taxon>
        <taxon>Centramoebida</taxon>
        <taxon>Acanthamoebidae</taxon>
        <taxon>Acanthamoeba</taxon>
    </lineage>
</organism>
<dbReference type="PROSITE" id="PS50033">
    <property type="entry name" value="UBX"/>
    <property type="match status" value="1"/>
</dbReference>
<proteinExistence type="predicted"/>
<dbReference type="GO" id="GO:0005783">
    <property type="term" value="C:endoplasmic reticulum"/>
    <property type="evidence" value="ECO:0007669"/>
    <property type="project" value="TreeGrafter"/>
</dbReference>
<name>L8GJY7_ACACF</name>
<dbReference type="GO" id="GO:0036503">
    <property type="term" value="P:ERAD pathway"/>
    <property type="evidence" value="ECO:0007669"/>
    <property type="project" value="TreeGrafter"/>
</dbReference>
<dbReference type="KEGG" id="acan:ACA1_097220"/>
<gene>
    <name evidence="3" type="ORF">ACA1_097220</name>
</gene>
<keyword evidence="4" id="KW-1185">Reference proteome</keyword>
<dbReference type="STRING" id="1257118.L8GJY7"/>
<dbReference type="PANTHER" id="PTHR23322:SF1">
    <property type="entry name" value="FAS-ASSOCIATED FACTOR 2"/>
    <property type="match status" value="1"/>
</dbReference>
<dbReference type="SUPFAM" id="SSF54236">
    <property type="entry name" value="Ubiquitin-like"/>
    <property type="match status" value="2"/>
</dbReference>
<feature type="domain" description="UBX" evidence="2">
    <location>
        <begin position="182"/>
        <end position="303"/>
    </location>
</feature>
<dbReference type="GeneID" id="14913534"/>
<dbReference type="Proteomes" id="UP000011083">
    <property type="component" value="Unassembled WGS sequence"/>
</dbReference>